<evidence type="ECO:0000259" key="5">
    <source>
        <dbReference type="PROSITE" id="PS50865"/>
    </source>
</evidence>
<dbReference type="Gene3D" id="6.10.140.2220">
    <property type="match status" value="1"/>
</dbReference>
<dbReference type="PROSITE" id="PS50865">
    <property type="entry name" value="ZF_MYND_2"/>
    <property type="match status" value="1"/>
</dbReference>
<dbReference type="HOGENOM" id="CLU_007974_0_1_1"/>
<evidence type="ECO:0000256" key="2">
    <source>
        <dbReference type="ARBA" id="ARBA00022771"/>
    </source>
</evidence>
<dbReference type="InterPro" id="IPR024119">
    <property type="entry name" value="TF_DEAF-1"/>
</dbReference>
<evidence type="ECO:0000256" key="1">
    <source>
        <dbReference type="ARBA" id="ARBA00022723"/>
    </source>
</evidence>
<dbReference type="InterPro" id="IPR027974">
    <property type="entry name" value="DUF4470"/>
</dbReference>
<keyword evidence="7" id="KW-1185">Reference proteome</keyword>
<accession>A0A067TWF6</accession>
<keyword evidence="1" id="KW-0479">Metal-binding</keyword>
<dbReference type="GO" id="GO:0000981">
    <property type="term" value="F:DNA-binding transcription factor activity, RNA polymerase II-specific"/>
    <property type="evidence" value="ECO:0007669"/>
    <property type="project" value="TreeGrafter"/>
</dbReference>
<dbReference type="GO" id="GO:0008270">
    <property type="term" value="F:zinc ion binding"/>
    <property type="evidence" value="ECO:0007669"/>
    <property type="project" value="UniProtKB-KW"/>
</dbReference>
<proteinExistence type="predicted"/>
<sequence length="1182" mass="131914">MVHPLVWPGQYCFYPIGNTSAVSLTIDIPPEEPARMLLLGCGDPRNVLYTIFTEAPNPGRTLDFTCSDFDPAILARNVLLLTMIADGQSCTTIWNIYLHLRLDSDSHCALISQCKKLIAFSECTQTWTASPYASSIKICTEYTLTELRHHWMLYACMQDLPNPQLAAIRHAFDQQCKKNSEKVQMTFMCARSLGPLAVNGFPVIYQSYKNFWETGVTCVNPESIAAATLVNPTFAYSLGGEGCSVHYGIDPLVPFHLAALFGNAKTTISMTEVVEAAMQEFTDWCMSYRASLSSTSPALIRFFVGEATAVCRALYAFGATGTLKLGVPVAPWKAQPIQLSADEYKPSSHDGAPTSFNVIHTSNLVDHIALLNILITAIPLLPQNLPCVLYTESLLFFGENATKEFKEHLHADLSVIGILLGLCPVDYLCGFSSRCNTHELLIHKALKDGSKKTPVPVSQFHQVTTWKVPTSGDAIASQNVANISRPSFDGYQLGSLLYDIYQSLFEEESAINFFSNNQTNLAKAISHSNLVHFTREGFVLLLKHIQHRLLVSEDEWAAIMDRFMTLQHGSLQVQLMEGLHDKDLCVQLHRHGLYRAPSFQSPKIKKIGRYSNWDIVPDLVRVILIIPREKIAMLEHSRPEEISTPSLHGEIFGVNCMNYFTSIDIAFGKVVSIGTKSHPQVVFEEDTNSWAGESPLVASFVVPASLLSDQEPPHQLSVGLGVYNTPAALMFLGRKLGPQLRIFSAKLMDETLVHVLPEQLLPLKYSFPSSRPSNSVESAATNMLTQIGESGMASVELDEQYELISTLTIRVSITDESSLKLFCEVGSKAEPKITQLSPCVLRATLGRKIQDIAYPFPVIGSLPQLRGARKSRYFEIIVRPSRSLLADGMKLNPFPVINAKGLLHPWSIHRVNLSTLPILDVNKERVKTWLNPHVGSMLSSREASLKKKQRADTLMFVKDTIHSIFVRATGIQGTPIQRYFALLDKQTKNCDTILFVNDLRFDLASHTMVCDGYVLPLTPRIMREKKQPFEALLKGGIVHIPVFEGEMQAWKQLLPAFVERCRVSWKHGPNCEYKAQGRIPLTQEMEEDADPLCSCGRGKDVEGMYKVELWKKFAPYVTRVAISPLFAVSYLETVGRDPDAHKCSVCRKKKKLLTCKRCKKVRYCSASCQKEDWSAHKPKCKA</sequence>
<feature type="domain" description="MYND-type" evidence="5">
    <location>
        <begin position="1143"/>
        <end position="1180"/>
    </location>
</feature>
<keyword evidence="2 4" id="KW-0863">Zinc-finger</keyword>
<name>A0A067TWF6_GALM3</name>
<dbReference type="Proteomes" id="UP000027222">
    <property type="component" value="Unassembled WGS sequence"/>
</dbReference>
<gene>
    <name evidence="6" type="ORF">GALMADRAFT_111578</name>
</gene>
<dbReference type="SUPFAM" id="SSF144232">
    <property type="entry name" value="HIT/MYND zinc finger-like"/>
    <property type="match status" value="1"/>
</dbReference>
<dbReference type="STRING" id="685588.A0A067TWF6"/>
<dbReference type="Pfam" id="PF01753">
    <property type="entry name" value="zf-MYND"/>
    <property type="match status" value="1"/>
</dbReference>
<evidence type="ECO:0000313" key="7">
    <source>
        <dbReference type="Proteomes" id="UP000027222"/>
    </source>
</evidence>
<dbReference type="Pfam" id="PF14737">
    <property type="entry name" value="DUF4470"/>
    <property type="match status" value="1"/>
</dbReference>
<evidence type="ECO:0000256" key="4">
    <source>
        <dbReference type="PROSITE-ProRule" id="PRU00134"/>
    </source>
</evidence>
<evidence type="ECO:0000313" key="6">
    <source>
        <dbReference type="EMBL" id="KDR84304.1"/>
    </source>
</evidence>
<dbReference type="OrthoDB" id="432970at2759"/>
<evidence type="ECO:0000256" key="3">
    <source>
        <dbReference type="ARBA" id="ARBA00022833"/>
    </source>
</evidence>
<keyword evidence="3" id="KW-0862">Zinc</keyword>
<dbReference type="PANTHER" id="PTHR10237">
    <property type="entry name" value="DEFORMED EPIDERMAL AUTOREGULATORY FACTOR 1 HOMOLOG SUPPRESSIN"/>
    <property type="match status" value="1"/>
</dbReference>
<dbReference type="GO" id="GO:0005634">
    <property type="term" value="C:nucleus"/>
    <property type="evidence" value="ECO:0007669"/>
    <property type="project" value="TreeGrafter"/>
</dbReference>
<dbReference type="AlphaFoldDB" id="A0A067TWF6"/>
<protein>
    <recommendedName>
        <fullName evidence="5">MYND-type domain-containing protein</fullName>
    </recommendedName>
</protein>
<reference evidence="7" key="1">
    <citation type="journal article" date="2014" name="Proc. Natl. Acad. Sci. U.S.A.">
        <title>Extensive sampling of basidiomycete genomes demonstrates inadequacy of the white-rot/brown-rot paradigm for wood decay fungi.</title>
        <authorList>
            <person name="Riley R."/>
            <person name="Salamov A.A."/>
            <person name="Brown D.W."/>
            <person name="Nagy L.G."/>
            <person name="Floudas D."/>
            <person name="Held B.W."/>
            <person name="Levasseur A."/>
            <person name="Lombard V."/>
            <person name="Morin E."/>
            <person name="Otillar R."/>
            <person name="Lindquist E.A."/>
            <person name="Sun H."/>
            <person name="LaButti K.M."/>
            <person name="Schmutz J."/>
            <person name="Jabbour D."/>
            <person name="Luo H."/>
            <person name="Baker S.E."/>
            <person name="Pisabarro A.G."/>
            <person name="Walton J.D."/>
            <person name="Blanchette R.A."/>
            <person name="Henrissat B."/>
            <person name="Martin F."/>
            <person name="Cullen D."/>
            <person name="Hibbett D.S."/>
            <person name="Grigoriev I.V."/>
        </authorList>
    </citation>
    <scope>NUCLEOTIDE SEQUENCE [LARGE SCALE GENOMIC DNA]</scope>
    <source>
        <strain evidence="7">CBS 339.88</strain>
    </source>
</reference>
<organism evidence="6 7">
    <name type="scientific">Galerina marginata (strain CBS 339.88)</name>
    <dbReference type="NCBI Taxonomy" id="685588"/>
    <lineage>
        <taxon>Eukaryota</taxon>
        <taxon>Fungi</taxon>
        <taxon>Dikarya</taxon>
        <taxon>Basidiomycota</taxon>
        <taxon>Agaricomycotina</taxon>
        <taxon>Agaricomycetes</taxon>
        <taxon>Agaricomycetidae</taxon>
        <taxon>Agaricales</taxon>
        <taxon>Agaricineae</taxon>
        <taxon>Strophariaceae</taxon>
        <taxon>Galerina</taxon>
    </lineage>
</organism>
<dbReference type="EMBL" id="KL142368">
    <property type="protein sequence ID" value="KDR84304.1"/>
    <property type="molecule type" value="Genomic_DNA"/>
</dbReference>
<dbReference type="PANTHER" id="PTHR10237:SF14">
    <property type="entry name" value="MYND-TYPE DOMAIN-CONTAINING PROTEIN"/>
    <property type="match status" value="1"/>
</dbReference>
<dbReference type="InterPro" id="IPR002893">
    <property type="entry name" value="Znf_MYND"/>
</dbReference>